<dbReference type="Proteomes" id="UP000276437">
    <property type="component" value="Chromosome"/>
</dbReference>
<organism evidence="1 2">
    <name type="scientific">Methylomusa anaerophila</name>
    <dbReference type="NCBI Taxonomy" id="1930071"/>
    <lineage>
        <taxon>Bacteria</taxon>
        <taxon>Bacillati</taxon>
        <taxon>Bacillota</taxon>
        <taxon>Negativicutes</taxon>
        <taxon>Selenomonadales</taxon>
        <taxon>Sporomusaceae</taxon>
        <taxon>Methylomusa</taxon>
    </lineage>
</organism>
<keyword evidence="2" id="KW-1185">Reference proteome</keyword>
<dbReference type="KEGG" id="mana:MAMMFC1_00438"/>
<proteinExistence type="predicted"/>
<dbReference type="EMBL" id="AP018449">
    <property type="protein sequence ID" value="BBB89804.1"/>
    <property type="molecule type" value="Genomic_DNA"/>
</dbReference>
<sequence>MHSICCKHIITQQINIKSQCNEVLTAEILPVVT</sequence>
<dbReference type="AlphaFoldDB" id="A0A348AFF6"/>
<name>A0A348AFF6_9FIRM</name>
<protein>
    <submittedName>
        <fullName evidence="1">Uncharacterized protein</fullName>
    </submittedName>
</protein>
<evidence type="ECO:0000313" key="1">
    <source>
        <dbReference type="EMBL" id="BBB89804.1"/>
    </source>
</evidence>
<reference evidence="1 2" key="1">
    <citation type="journal article" date="2018" name="Int. J. Syst. Evol. Microbiol.">
        <title>Methylomusa anaerophila gen. nov., sp. nov., an anaerobic methanol-utilizing bacterium isolated from a microbial fuel cell.</title>
        <authorList>
            <person name="Amano N."/>
            <person name="Yamamuro A."/>
            <person name="Miyahara M."/>
            <person name="Kouzuma A."/>
            <person name="Abe T."/>
            <person name="Watanabe K."/>
        </authorList>
    </citation>
    <scope>NUCLEOTIDE SEQUENCE [LARGE SCALE GENOMIC DNA]</scope>
    <source>
        <strain evidence="1 2">MMFC1</strain>
    </source>
</reference>
<evidence type="ECO:0000313" key="2">
    <source>
        <dbReference type="Proteomes" id="UP000276437"/>
    </source>
</evidence>
<accession>A0A348AFF6</accession>
<gene>
    <name evidence="1" type="ORF">MAMMFC1_00438</name>
</gene>